<evidence type="ECO:0000313" key="2">
    <source>
        <dbReference type="Proteomes" id="UP000261340"/>
    </source>
</evidence>
<dbReference type="OMA" id="SIVNIMF"/>
<reference evidence="1" key="1">
    <citation type="submission" date="2025-08" db="UniProtKB">
        <authorList>
            <consortium name="Ensembl"/>
        </authorList>
    </citation>
    <scope>IDENTIFICATION</scope>
</reference>
<evidence type="ECO:0008006" key="3">
    <source>
        <dbReference type="Google" id="ProtNLM"/>
    </source>
</evidence>
<dbReference type="GO" id="GO:0003676">
    <property type="term" value="F:nucleic acid binding"/>
    <property type="evidence" value="ECO:0007669"/>
    <property type="project" value="InterPro"/>
</dbReference>
<reference evidence="1" key="2">
    <citation type="submission" date="2025-09" db="UniProtKB">
        <authorList>
            <consortium name="Ensembl"/>
        </authorList>
    </citation>
    <scope>IDENTIFICATION</scope>
</reference>
<proteinExistence type="predicted"/>
<dbReference type="Ensembl" id="ENSACIT00000022116.1">
    <property type="protein sequence ID" value="ENSACIP00000021557.1"/>
    <property type="gene ID" value="ENSACIG00000016737.1"/>
</dbReference>
<sequence length="83" mass="9139">MEWPACGPDLNPTEDFWDQLGCAVRARGTNTTTLANLRQMLVEEWDAIPQQCEIKLATSMRRRCQAVVGVCVVLPHAAEAPAS</sequence>
<evidence type="ECO:0000313" key="1">
    <source>
        <dbReference type="Ensembl" id="ENSACIP00000021557.1"/>
    </source>
</evidence>
<protein>
    <recommendedName>
        <fullName evidence="3">Tc1-like transposase DDE domain-containing protein</fullName>
    </recommendedName>
</protein>
<dbReference type="InterPro" id="IPR036397">
    <property type="entry name" value="RNaseH_sf"/>
</dbReference>
<accession>A0A3Q0SEY6</accession>
<dbReference type="GeneTree" id="ENSGT00940000176839"/>
<dbReference type="AlphaFoldDB" id="A0A3Q0SEY6"/>
<dbReference type="Proteomes" id="UP000261340">
    <property type="component" value="Unplaced"/>
</dbReference>
<organism evidence="1 2">
    <name type="scientific">Amphilophus citrinellus</name>
    <name type="common">Midas cichlid</name>
    <name type="synonym">Cichlasoma citrinellum</name>
    <dbReference type="NCBI Taxonomy" id="61819"/>
    <lineage>
        <taxon>Eukaryota</taxon>
        <taxon>Metazoa</taxon>
        <taxon>Chordata</taxon>
        <taxon>Craniata</taxon>
        <taxon>Vertebrata</taxon>
        <taxon>Euteleostomi</taxon>
        <taxon>Actinopterygii</taxon>
        <taxon>Neopterygii</taxon>
        <taxon>Teleostei</taxon>
        <taxon>Neoteleostei</taxon>
        <taxon>Acanthomorphata</taxon>
        <taxon>Ovalentaria</taxon>
        <taxon>Cichlomorphae</taxon>
        <taxon>Cichliformes</taxon>
        <taxon>Cichlidae</taxon>
        <taxon>New World cichlids</taxon>
        <taxon>Cichlasomatinae</taxon>
        <taxon>Heroini</taxon>
        <taxon>Amphilophus</taxon>
    </lineage>
</organism>
<keyword evidence="2" id="KW-1185">Reference proteome</keyword>
<name>A0A3Q0SEY6_AMPCI</name>
<dbReference type="Gene3D" id="3.30.420.10">
    <property type="entry name" value="Ribonuclease H-like superfamily/Ribonuclease H"/>
    <property type="match status" value="1"/>
</dbReference>
<dbReference type="STRING" id="61819.ENSACIP00000021557"/>